<dbReference type="OrthoDB" id="4262at2759"/>
<keyword evidence="3" id="KW-1185">Reference proteome</keyword>
<evidence type="ECO:0000313" key="3">
    <source>
        <dbReference type="Proteomes" id="UP000789595"/>
    </source>
</evidence>
<organism evidence="2 3">
    <name type="scientific">Pelagomonas calceolata</name>
    <dbReference type="NCBI Taxonomy" id="35677"/>
    <lineage>
        <taxon>Eukaryota</taxon>
        <taxon>Sar</taxon>
        <taxon>Stramenopiles</taxon>
        <taxon>Ochrophyta</taxon>
        <taxon>Pelagophyceae</taxon>
        <taxon>Pelagomonadales</taxon>
        <taxon>Pelagomonadaceae</taxon>
        <taxon>Pelagomonas</taxon>
    </lineage>
</organism>
<protein>
    <recommendedName>
        <fullName evidence="4">Hexosyltransferase</fullName>
    </recommendedName>
</protein>
<name>A0A8J2X0F4_9STRA</name>
<dbReference type="Proteomes" id="UP000789595">
    <property type="component" value="Unassembled WGS sequence"/>
</dbReference>
<proteinExistence type="predicted"/>
<feature type="signal peptide" evidence="1">
    <location>
        <begin position="1"/>
        <end position="16"/>
    </location>
</feature>
<evidence type="ECO:0008006" key="4">
    <source>
        <dbReference type="Google" id="ProtNLM"/>
    </source>
</evidence>
<feature type="chain" id="PRO_5035307165" description="Hexosyltransferase" evidence="1">
    <location>
        <begin position="17"/>
        <end position="393"/>
    </location>
</feature>
<dbReference type="EMBL" id="CAKKNE010000005">
    <property type="protein sequence ID" value="CAH0375757.1"/>
    <property type="molecule type" value="Genomic_DNA"/>
</dbReference>
<accession>A0A8J2X0F4</accession>
<evidence type="ECO:0000313" key="2">
    <source>
        <dbReference type="EMBL" id="CAH0375757.1"/>
    </source>
</evidence>
<evidence type="ECO:0000256" key="1">
    <source>
        <dbReference type="SAM" id="SignalP"/>
    </source>
</evidence>
<reference evidence="2" key="1">
    <citation type="submission" date="2021-11" db="EMBL/GenBank/DDBJ databases">
        <authorList>
            <consortium name="Genoscope - CEA"/>
            <person name="William W."/>
        </authorList>
    </citation>
    <scope>NUCLEOTIDE SEQUENCE</scope>
</reference>
<sequence>MRSSVAMSAVVALAAAKSLSVGVCWTRNEVPQYKEQACRHGHVPDALAPWAPLRASAITLKTFHPAVKTCLFTDAPATAVRDAMADLHRCGFRKDPGSLDLFDEIIAQEPFEALHALTNFEKQVRGHAVIRFDDVWVKFRSRLMRMRNLARVPFDVTLAVDDDTVFCPTDDLEDKLRALATRTVRFVPESMAKGKSYEGALEEAGRLRAARNSGNVTWEAGAGACPSLATHGHVQGLQGGAALLKRGPGLDAFVDAWFGAYVYYYDKELKSPAWGHDTQLGADQPPLREVAKERCRGSNATWTIGALPANYNVRFLHPPTDGDLVLKRGSANVSDSLYGALDGPAVVLHSHFYLHWMSKSTRGLVAQTRQACGVLNQNSRLRIFANGRVEVLS</sequence>
<gene>
    <name evidence="2" type="ORF">PECAL_5P03000</name>
</gene>
<keyword evidence="1" id="KW-0732">Signal</keyword>
<dbReference type="AlphaFoldDB" id="A0A8J2X0F4"/>
<comment type="caution">
    <text evidence="2">The sequence shown here is derived from an EMBL/GenBank/DDBJ whole genome shotgun (WGS) entry which is preliminary data.</text>
</comment>